<dbReference type="STRING" id="135208.A0A4Z0A5M9"/>
<feature type="transmembrane region" description="Helical" evidence="4">
    <location>
        <begin position="252"/>
        <end position="272"/>
    </location>
</feature>
<feature type="transmembrane region" description="Helical" evidence="4">
    <location>
        <begin position="189"/>
        <end position="208"/>
    </location>
</feature>
<keyword evidence="4" id="KW-0472">Membrane</keyword>
<feature type="transmembrane region" description="Helical" evidence="4">
    <location>
        <begin position="392"/>
        <end position="414"/>
    </location>
</feature>
<dbReference type="EMBL" id="SFCI01000119">
    <property type="protein sequence ID" value="TFY82322.1"/>
    <property type="molecule type" value="Genomic_DNA"/>
</dbReference>
<evidence type="ECO:0000256" key="4">
    <source>
        <dbReference type="SAM" id="Phobius"/>
    </source>
</evidence>
<keyword evidence="6" id="KW-1185">Reference proteome</keyword>
<evidence type="ECO:0000256" key="2">
    <source>
        <dbReference type="ARBA" id="ARBA00006727"/>
    </source>
</evidence>
<feature type="transmembrane region" description="Helical" evidence="4">
    <location>
        <begin position="163"/>
        <end position="183"/>
    </location>
</feature>
<feature type="transmembrane region" description="Helical" evidence="4">
    <location>
        <begin position="131"/>
        <end position="151"/>
    </location>
</feature>
<evidence type="ECO:0000256" key="3">
    <source>
        <dbReference type="SAM" id="MobiDB-lite"/>
    </source>
</evidence>
<feature type="region of interest" description="Disordered" evidence="3">
    <location>
        <begin position="1"/>
        <end position="53"/>
    </location>
</feature>
<proteinExistence type="inferred from homology"/>
<dbReference type="InterPro" id="IPR011701">
    <property type="entry name" value="MFS"/>
</dbReference>
<keyword evidence="4" id="KW-0812">Transmembrane</keyword>
<comment type="caution">
    <text evidence="5">The sequence shown here is derived from an EMBL/GenBank/DDBJ whole genome shotgun (WGS) entry which is preliminary data.</text>
</comment>
<evidence type="ECO:0000313" key="6">
    <source>
        <dbReference type="Proteomes" id="UP000298061"/>
    </source>
</evidence>
<dbReference type="GO" id="GO:0022857">
    <property type="term" value="F:transmembrane transporter activity"/>
    <property type="evidence" value="ECO:0007669"/>
    <property type="project" value="InterPro"/>
</dbReference>
<comment type="subcellular location">
    <subcellularLocation>
        <location evidence="1">Membrane</location>
        <topology evidence="1">Multi-pass membrane protein</topology>
    </subcellularLocation>
</comment>
<evidence type="ECO:0008006" key="7">
    <source>
        <dbReference type="Google" id="ProtNLM"/>
    </source>
</evidence>
<evidence type="ECO:0000313" key="5">
    <source>
        <dbReference type="EMBL" id="TFY82322.1"/>
    </source>
</evidence>
<feature type="transmembrane region" description="Helical" evidence="4">
    <location>
        <begin position="477"/>
        <end position="498"/>
    </location>
</feature>
<name>A0A4Z0A5M9_9AGAM</name>
<dbReference type="AlphaFoldDB" id="A0A4Z0A5M9"/>
<dbReference type="InterPro" id="IPR036259">
    <property type="entry name" value="MFS_trans_sf"/>
</dbReference>
<dbReference type="PANTHER" id="PTHR11360:SF287">
    <property type="entry name" value="MFS MONOCARBOXYLATE TRANSPORTER"/>
    <property type="match status" value="1"/>
</dbReference>
<keyword evidence="4" id="KW-1133">Transmembrane helix</keyword>
<dbReference type="InterPro" id="IPR050327">
    <property type="entry name" value="Proton-linked_MCT"/>
</dbReference>
<sequence>MSSLEVGTAVEEPRSPSTLEFSPMPQDDTSGFSKFREDLPTPSTERGHPLSPADTDIELSILPALPPEDGDASRNETALAPVDGGWRAWSFLLASAIVEAFVWSLPFAYGIFLTAYLQEPKLASQPNASTLLPLIGTLSSGIIYCSGPLVYPFISYYPQSRRHFMWLGTLLCFLSLLISSYVINIQILVLLQGATYALGGSMVYAPCISYMSEWFVRRRGLANGLLFCGSAAGGLVMPFILPPLLQAYGPFLTLRILAVAILILMIPCLVFIKPRLPEARVHGPTRRAEGSSRDMWLKNWTWWTLIIANTVQGFGYFVPQLWLPTFAAALSLSGTASSLSLALLNGSQALGPLLVGALSDHFTPWPLALTTAILSALCTVVLWGAVGNVAGLLVFSATYGVVAGGWSTLWSGFVRSITKDDPSVSMSLSGFLMLSRGLGNVLCSPVSTHLTSLTSTVSTTRNKKTGFDIEGGRFERLIVYVSLCYAGAALVAFIGWTGEKMIAKRQRL</sequence>
<comment type="similarity">
    <text evidence="2">Belongs to the major facilitator superfamily. Monocarboxylate porter (TC 2.A.1.13) family.</text>
</comment>
<dbReference type="GO" id="GO:0016020">
    <property type="term" value="C:membrane"/>
    <property type="evidence" value="ECO:0007669"/>
    <property type="project" value="UniProtKB-SubCell"/>
</dbReference>
<feature type="transmembrane region" description="Helical" evidence="4">
    <location>
        <begin position="220"/>
        <end position="240"/>
    </location>
</feature>
<reference evidence="5 6" key="1">
    <citation type="submission" date="2019-02" db="EMBL/GenBank/DDBJ databases">
        <title>Genome sequencing of the rare red list fungi Hericium alpestre (H. flagellum).</title>
        <authorList>
            <person name="Buettner E."/>
            <person name="Kellner H."/>
        </authorList>
    </citation>
    <scope>NUCLEOTIDE SEQUENCE [LARGE SCALE GENOMIC DNA]</scope>
    <source>
        <strain evidence="5 6">DSM 108284</strain>
    </source>
</reference>
<organism evidence="5 6">
    <name type="scientific">Hericium alpestre</name>
    <dbReference type="NCBI Taxonomy" id="135208"/>
    <lineage>
        <taxon>Eukaryota</taxon>
        <taxon>Fungi</taxon>
        <taxon>Dikarya</taxon>
        <taxon>Basidiomycota</taxon>
        <taxon>Agaricomycotina</taxon>
        <taxon>Agaricomycetes</taxon>
        <taxon>Russulales</taxon>
        <taxon>Hericiaceae</taxon>
        <taxon>Hericium</taxon>
    </lineage>
</organism>
<gene>
    <name evidence="5" type="ORF">EWM64_g1694</name>
</gene>
<dbReference type="SUPFAM" id="SSF103473">
    <property type="entry name" value="MFS general substrate transporter"/>
    <property type="match status" value="1"/>
</dbReference>
<feature type="transmembrane region" description="Helical" evidence="4">
    <location>
        <begin position="91"/>
        <end position="111"/>
    </location>
</feature>
<dbReference type="PANTHER" id="PTHR11360">
    <property type="entry name" value="MONOCARBOXYLATE TRANSPORTER"/>
    <property type="match status" value="1"/>
</dbReference>
<feature type="transmembrane region" description="Helical" evidence="4">
    <location>
        <begin position="365"/>
        <end position="386"/>
    </location>
</feature>
<dbReference type="Proteomes" id="UP000298061">
    <property type="component" value="Unassembled WGS sequence"/>
</dbReference>
<feature type="transmembrane region" description="Helical" evidence="4">
    <location>
        <begin position="300"/>
        <end position="319"/>
    </location>
</feature>
<evidence type="ECO:0000256" key="1">
    <source>
        <dbReference type="ARBA" id="ARBA00004141"/>
    </source>
</evidence>
<protein>
    <recommendedName>
        <fullName evidence="7">Major facilitator superfamily (MFS) profile domain-containing protein</fullName>
    </recommendedName>
</protein>
<dbReference type="Gene3D" id="1.20.1250.20">
    <property type="entry name" value="MFS general substrate transporter like domains"/>
    <property type="match status" value="2"/>
</dbReference>
<dbReference type="OrthoDB" id="2213137at2759"/>
<dbReference type="Pfam" id="PF07690">
    <property type="entry name" value="MFS_1"/>
    <property type="match status" value="1"/>
</dbReference>
<accession>A0A4Z0A5M9</accession>